<dbReference type="OrthoDB" id="3227343at2759"/>
<sequence>MKPVNQINPDSYLGRALKGAARAKPNGKARYPDSDSDDENDGDYDPSSSDDESSSSEDSNESITSSSDHGSSDSSDSSDSSSSDETTSLSEDSSDSDSLVSSESDSSRDKKRKKSSSRKRRNHRRRKQGSALKPIEPQIYNGEDDTYLFHKFMTQGTDYVVQGKVEKHRQVTVLSNFMSGKAYTFYTREVSFSKKKWELKKFFQELFNYCFPVDFRMRQRKKLSHCFQNNRSVKEYASELNELFVTIGFSDKRERVHKLWTGLCPSLQKALWIDKLNPETSAWKQVVRIAEINEIAESISVPHHRSYEENSEHSKHRNKGQDR</sequence>
<feature type="compositionally biased region" description="Low complexity" evidence="1">
    <location>
        <begin position="61"/>
        <end position="104"/>
    </location>
</feature>
<evidence type="ECO:0000313" key="3">
    <source>
        <dbReference type="Proteomes" id="UP001140091"/>
    </source>
</evidence>
<feature type="region of interest" description="Disordered" evidence="1">
    <location>
        <begin position="303"/>
        <end position="323"/>
    </location>
</feature>
<feature type="compositionally biased region" description="Acidic residues" evidence="1">
    <location>
        <begin position="34"/>
        <end position="60"/>
    </location>
</feature>
<protein>
    <recommendedName>
        <fullName evidence="4">Retrotransposon gag domain-containing protein</fullName>
    </recommendedName>
</protein>
<feature type="region of interest" description="Disordered" evidence="1">
    <location>
        <begin position="1"/>
        <end position="137"/>
    </location>
</feature>
<dbReference type="EMBL" id="JANBPK010000451">
    <property type="protein sequence ID" value="KAJ2935595.1"/>
    <property type="molecule type" value="Genomic_DNA"/>
</dbReference>
<dbReference type="Proteomes" id="UP001140091">
    <property type="component" value="Unassembled WGS sequence"/>
</dbReference>
<feature type="compositionally biased region" description="Basic and acidic residues" evidence="1">
    <location>
        <begin position="305"/>
        <end position="323"/>
    </location>
</feature>
<evidence type="ECO:0000313" key="2">
    <source>
        <dbReference type="EMBL" id="KAJ2935595.1"/>
    </source>
</evidence>
<reference evidence="2" key="1">
    <citation type="submission" date="2022-06" db="EMBL/GenBank/DDBJ databases">
        <title>Genome Sequence of Candolleomyces eurysporus.</title>
        <authorList>
            <person name="Buettner E."/>
        </authorList>
    </citation>
    <scope>NUCLEOTIDE SEQUENCE</scope>
    <source>
        <strain evidence="2">VTCC 930004</strain>
    </source>
</reference>
<feature type="compositionally biased region" description="Basic residues" evidence="1">
    <location>
        <begin position="109"/>
        <end position="128"/>
    </location>
</feature>
<evidence type="ECO:0008006" key="4">
    <source>
        <dbReference type="Google" id="ProtNLM"/>
    </source>
</evidence>
<organism evidence="2 3">
    <name type="scientific">Candolleomyces eurysporus</name>
    <dbReference type="NCBI Taxonomy" id="2828524"/>
    <lineage>
        <taxon>Eukaryota</taxon>
        <taxon>Fungi</taxon>
        <taxon>Dikarya</taxon>
        <taxon>Basidiomycota</taxon>
        <taxon>Agaricomycotina</taxon>
        <taxon>Agaricomycetes</taxon>
        <taxon>Agaricomycetidae</taxon>
        <taxon>Agaricales</taxon>
        <taxon>Agaricineae</taxon>
        <taxon>Psathyrellaceae</taxon>
        <taxon>Candolleomyces</taxon>
    </lineage>
</organism>
<name>A0A9W8JJ04_9AGAR</name>
<feature type="non-terminal residue" evidence="2">
    <location>
        <position position="323"/>
    </location>
</feature>
<proteinExistence type="predicted"/>
<accession>A0A9W8JJ04</accession>
<gene>
    <name evidence="2" type="ORF">H1R20_g1499</name>
</gene>
<dbReference type="AlphaFoldDB" id="A0A9W8JJ04"/>
<comment type="caution">
    <text evidence="2">The sequence shown here is derived from an EMBL/GenBank/DDBJ whole genome shotgun (WGS) entry which is preliminary data.</text>
</comment>
<evidence type="ECO:0000256" key="1">
    <source>
        <dbReference type="SAM" id="MobiDB-lite"/>
    </source>
</evidence>
<keyword evidence="3" id="KW-1185">Reference proteome</keyword>